<dbReference type="PANTHER" id="PTHR10857:SF106">
    <property type="entry name" value="C2 DOMAIN-CONTAINING PROTEIN"/>
    <property type="match status" value="1"/>
</dbReference>
<organism evidence="2 3">
    <name type="scientific">Euplotes crassus</name>
    <dbReference type="NCBI Taxonomy" id="5936"/>
    <lineage>
        <taxon>Eukaryota</taxon>
        <taxon>Sar</taxon>
        <taxon>Alveolata</taxon>
        <taxon>Ciliophora</taxon>
        <taxon>Intramacronucleata</taxon>
        <taxon>Spirotrichea</taxon>
        <taxon>Hypotrichia</taxon>
        <taxon>Euplotida</taxon>
        <taxon>Euplotidae</taxon>
        <taxon>Moneuplotes</taxon>
    </lineage>
</organism>
<dbReference type="InterPro" id="IPR010734">
    <property type="entry name" value="Copine_C"/>
</dbReference>
<reference evidence="2" key="1">
    <citation type="submission" date="2023-07" db="EMBL/GenBank/DDBJ databases">
        <authorList>
            <consortium name="AG Swart"/>
            <person name="Singh M."/>
            <person name="Singh A."/>
            <person name="Seah K."/>
            <person name="Emmerich C."/>
        </authorList>
    </citation>
    <scope>NUCLEOTIDE SEQUENCE</scope>
    <source>
        <strain evidence="2">DP1</strain>
    </source>
</reference>
<dbReference type="EMBL" id="CAMPGE010029743">
    <property type="protein sequence ID" value="CAI2387227.1"/>
    <property type="molecule type" value="Genomic_DNA"/>
</dbReference>
<proteinExistence type="predicted"/>
<gene>
    <name evidence="2" type="ORF">ECRASSUSDP1_LOCUS28856</name>
</gene>
<dbReference type="Proteomes" id="UP001295684">
    <property type="component" value="Unassembled WGS sequence"/>
</dbReference>
<name>A0AAD1YCL1_EUPCR</name>
<dbReference type="InterPro" id="IPR045052">
    <property type="entry name" value="Copine"/>
</dbReference>
<evidence type="ECO:0000313" key="3">
    <source>
        <dbReference type="Proteomes" id="UP001295684"/>
    </source>
</evidence>
<dbReference type="AlphaFoldDB" id="A0AAD1YCL1"/>
<dbReference type="GO" id="GO:0005886">
    <property type="term" value="C:plasma membrane"/>
    <property type="evidence" value="ECO:0007669"/>
    <property type="project" value="TreeGrafter"/>
</dbReference>
<dbReference type="GO" id="GO:0005544">
    <property type="term" value="F:calcium-dependent phospholipid binding"/>
    <property type="evidence" value="ECO:0007669"/>
    <property type="project" value="InterPro"/>
</dbReference>
<evidence type="ECO:0000259" key="1">
    <source>
        <dbReference type="Pfam" id="PF07002"/>
    </source>
</evidence>
<dbReference type="Pfam" id="PF07002">
    <property type="entry name" value="Copine"/>
    <property type="match status" value="1"/>
</dbReference>
<keyword evidence="3" id="KW-1185">Reference proteome</keyword>
<sequence>MGGQCTNYAELESSRSHKVGKKIVNISKDTKLMEQKYLENLVQLEVRFMTVLPAFLQSDSKKYKIKYNVFYGSVMQEWVEEASDIFYTSKRVFEFDYCITQDDQKIYAKINFETDQGNFFKKSIFGDSSDYDIVDTPHEQEYYYKMEACYDLHETLLLKGLFGDAENLKSNIPIAVGENSGSDFEDKYEHSASIIRASIVEKCHKPMKIEFELNGMFHSEKYHLMVSIYEKIGSNKRIVFETQPTARSPPVNGRPGLFYFGKICMNSDVFEAEVLGSVHLDFELKRVKYNKKGKESTKVLGHDSCKLRSIRSLDERVKLQLNIQKKKSLRGTLSLGNPLCTPLFSFLDYKLNLDLHVVPIIAIDYSLGNLTFDMEKKCLHTLKEGEENDYISILSQINKIYQHLCPYVLGYGMGGKTIANQKNASNLFALSGDMFDPIVERDELVEKYSEVFSKIILSLPINYSPVLELVVRMARHEQMTGNSQKFFSLIYITPGVIDDFDNTTSIAKCIGDLPMCVTVIQLKNEQLNETNDIKTLSQSLRPEFEEAEREFVTYLDYSKFKNIQDPTIFEEMLVKDIPINVKRYLARQNVFPYQPDLSDFGTKTSASQKRKEVVKEAMNSQLSYYDKFGHLSPRENCEYEEEKIDPSLKILIEEDSTKPKNDVIERGSSEDSSRGSWQYDKRHLPFIDIMKKDYLKLAPEDDPPMREKLDEFIKSGEVFDNSKEYMLHLLSTEVEQGN</sequence>
<accession>A0AAD1YCL1</accession>
<feature type="domain" description="Copine C-terminal" evidence="1">
    <location>
        <begin position="378"/>
        <end position="590"/>
    </location>
</feature>
<dbReference type="GO" id="GO:0071277">
    <property type="term" value="P:cellular response to calcium ion"/>
    <property type="evidence" value="ECO:0007669"/>
    <property type="project" value="TreeGrafter"/>
</dbReference>
<evidence type="ECO:0000313" key="2">
    <source>
        <dbReference type="EMBL" id="CAI2387227.1"/>
    </source>
</evidence>
<comment type="caution">
    <text evidence="2">The sequence shown here is derived from an EMBL/GenBank/DDBJ whole genome shotgun (WGS) entry which is preliminary data.</text>
</comment>
<protein>
    <recommendedName>
        <fullName evidence="1">Copine C-terminal domain-containing protein</fullName>
    </recommendedName>
</protein>
<dbReference type="PANTHER" id="PTHR10857">
    <property type="entry name" value="COPINE"/>
    <property type="match status" value="1"/>
</dbReference>